<evidence type="ECO:0000256" key="11">
    <source>
        <dbReference type="RuleBase" id="RU368118"/>
    </source>
</evidence>
<dbReference type="EMBL" id="JAAAJB010000239">
    <property type="protein sequence ID" value="KAG0260736.1"/>
    <property type="molecule type" value="Genomic_DNA"/>
</dbReference>
<keyword evidence="6 11" id="KW-0999">Mitochondrion inner membrane</keyword>
<dbReference type="FunFam" id="1.20.5.210:FF:000001">
    <property type="entry name" value="Cytochrome b-c1 complex subunit 8"/>
    <property type="match status" value="1"/>
</dbReference>
<dbReference type="GO" id="GO:0006122">
    <property type="term" value="P:mitochondrial electron transport, ubiquinol to cytochrome c"/>
    <property type="evidence" value="ECO:0007669"/>
    <property type="project" value="UniProtKB-UniRule"/>
</dbReference>
<keyword evidence="5" id="KW-0812">Transmembrane</keyword>
<dbReference type="InterPro" id="IPR036642">
    <property type="entry name" value="Cyt_bc1_su8_sf"/>
</dbReference>
<keyword evidence="8" id="KW-1133">Transmembrane helix</keyword>
<dbReference type="OrthoDB" id="6683853at2759"/>
<keyword evidence="4 11" id="KW-0679">Respiratory chain</keyword>
<reference evidence="12" key="1">
    <citation type="journal article" date="2020" name="Fungal Divers.">
        <title>Resolving the Mortierellaceae phylogeny through synthesis of multi-gene phylogenetics and phylogenomics.</title>
        <authorList>
            <person name="Vandepol N."/>
            <person name="Liber J."/>
            <person name="Desiro A."/>
            <person name="Na H."/>
            <person name="Kennedy M."/>
            <person name="Barry K."/>
            <person name="Grigoriev I.V."/>
            <person name="Miller A.N."/>
            <person name="O'Donnell K."/>
            <person name="Stajich J.E."/>
            <person name="Bonito G."/>
        </authorList>
    </citation>
    <scope>NUCLEOTIDE SEQUENCE</scope>
    <source>
        <strain evidence="12">BC1065</strain>
    </source>
</reference>
<evidence type="ECO:0000256" key="9">
    <source>
        <dbReference type="ARBA" id="ARBA00023128"/>
    </source>
</evidence>
<protein>
    <recommendedName>
        <fullName evidence="11">Cytochrome b-c1 complex subunit 8</fullName>
    </recommendedName>
    <alternativeName>
        <fullName evidence="11">Complex III subunit 8</fullName>
    </alternativeName>
</protein>
<accession>A0A9P6Q4W8</accession>
<comment type="subcellular location">
    <subcellularLocation>
        <location evidence="1 11">Mitochondrion inner membrane</location>
        <topology evidence="1 11">Single-pass membrane protein</topology>
    </subcellularLocation>
</comment>
<evidence type="ECO:0000256" key="5">
    <source>
        <dbReference type="ARBA" id="ARBA00022692"/>
    </source>
</evidence>
<evidence type="ECO:0000313" key="13">
    <source>
        <dbReference type="Proteomes" id="UP000807716"/>
    </source>
</evidence>
<evidence type="ECO:0000256" key="4">
    <source>
        <dbReference type="ARBA" id="ARBA00022660"/>
    </source>
</evidence>
<evidence type="ECO:0000256" key="1">
    <source>
        <dbReference type="ARBA" id="ARBA00004434"/>
    </source>
</evidence>
<name>A0A9P6Q4W8_9FUNG</name>
<keyword evidence="3 11" id="KW-0813">Transport</keyword>
<evidence type="ECO:0000256" key="2">
    <source>
        <dbReference type="ARBA" id="ARBA00007668"/>
    </source>
</evidence>
<dbReference type="GO" id="GO:0045275">
    <property type="term" value="C:respiratory chain complex III"/>
    <property type="evidence" value="ECO:0007669"/>
    <property type="project" value="UniProtKB-UniRule"/>
</dbReference>
<keyword evidence="10" id="KW-0472">Membrane</keyword>
<proteinExistence type="inferred from homology"/>
<evidence type="ECO:0000256" key="10">
    <source>
        <dbReference type="ARBA" id="ARBA00023136"/>
    </source>
</evidence>
<evidence type="ECO:0000256" key="8">
    <source>
        <dbReference type="ARBA" id="ARBA00022989"/>
    </source>
</evidence>
<dbReference type="SUPFAM" id="SSF81508">
    <property type="entry name" value="Ubiquinone-binding protein QP-C of cytochrome bc1 complex (Ubiquinol-cytochrome c reductase)"/>
    <property type="match status" value="1"/>
</dbReference>
<evidence type="ECO:0000256" key="3">
    <source>
        <dbReference type="ARBA" id="ARBA00022448"/>
    </source>
</evidence>
<comment type="similarity">
    <text evidence="2 11">Belongs to the UQCRQ/QCR8 family.</text>
</comment>
<evidence type="ECO:0000313" key="12">
    <source>
        <dbReference type="EMBL" id="KAG0260736.1"/>
    </source>
</evidence>
<dbReference type="Gene3D" id="1.20.5.210">
    <property type="entry name" value="Cytochrome b-c1 complex subunit 8"/>
    <property type="match status" value="1"/>
</dbReference>
<dbReference type="InterPro" id="IPR004205">
    <property type="entry name" value="Cyt_bc1_su8"/>
</dbReference>
<organism evidence="12 13">
    <name type="scientific">Actinomortierella ambigua</name>
    <dbReference type="NCBI Taxonomy" id="1343610"/>
    <lineage>
        <taxon>Eukaryota</taxon>
        <taxon>Fungi</taxon>
        <taxon>Fungi incertae sedis</taxon>
        <taxon>Mucoromycota</taxon>
        <taxon>Mortierellomycotina</taxon>
        <taxon>Mortierellomycetes</taxon>
        <taxon>Mortierellales</taxon>
        <taxon>Mortierellaceae</taxon>
        <taxon>Actinomortierella</taxon>
    </lineage>
</organism>
<keyword evidence="7 11" id="KW-0249">Electron transport</keyword>
<dbReference type="Proteomes" id="UP000807716">
    <property type="component" value="Unassembled WGS sequence"/>
</dbReference>
<keyword evidence="9 11" id="KW-0496">Mitochondrion</keyword>
<comment type="subunit">
    <text evidence="11">Component of the ubiquinol-cytochrome c oxidoreductase (cytochrome b-c1 complex, complex III, CIII), a multisubunit enzyme composed of 3 respiratory subunits cytochrome b, cytochrome c1 and Rieske protein, 2 core protein subunits, and additional low-molecular weight protein subunits. The complex exists as an obligatory dimer and forms supercomplexes (SCs) in the inner mitochondrial membrane with cytochrome c oxidase (complex IV, CIV).</text>
</comment>
<evidence type="ECO:0000256" key="7">
    <source>
        <dbReference type="ARBA" id="ARBA00022982"/>
    </source>
</evidence>
<dbReference type="PANTHER" id="PTHR12119:SF2">
    <property type="entry name" value="CYTOCHROME B-C1 COMPLEX SUBUNIT 8"/>
    <property type="match status" value="1"/>
</dbReference>
<comment type="caution">
    <text evidence="12">The sequence shown here is derived from an EMBL/GenBank/DDBJ whole genome shotgun (WGS) entry which is preliminary data.</text>
</comment>
<dbReference type="AlphaFoldDB" id="A0A9P6Q4W8"/>
<dbReference type="Pfam" id="PF02939">
    <property type="entry name" value="UcrQ"/>
    <property type="match status" value="1"/>
</dbReference>
<dbReference type="GO" id="GO:0005743">
    <property type="term" value="C:mitochondrial inner membrane"/>
    <property type="evidence" value="ECO:0007669"/>
    <property type="project" value="UniProtKB-SubCell"/>
</dbReference>
<dbReference type="PANTHER" id="PTHR12119">
    <property type="entry name" value="UBIQUINOL-CYTOCHROME C REDUCTASE COMPLEX UBIQUINONE-BINDING PROTEIN QP-C"/>
    <property type="match status" value="1"/>
</dbReference>
<evidence type="ECO:0000256" key="6">
    <source>
        <dbReference type="ARBA" id="ARBA00022792"/>
    </source>
</evidence>
<gene>
    <name evidence="12" type="primary">QCR8</name>
    <name evidence="12" type="ORF">DFQ27_003353</name>
</gene>
<comment type="function">
    <text evidence="11">Component of the ubiquinol-cytochrome c oxidoreductase, a multisubunit transmembrane complex that is part of the mitochondrial electron transport chain which drives oxidative phosphorylation. The complex plays an important role in the uptake of multiple carbon sources present in different host niches.</text>
</comment>
<sequence length="91" mass="10022">MAGGRWMGWWGHLGAPKQRGVAIYALSNFEQKAFAGALHQAVFNTFRRVTANAFYIAIPGAIGYSTYTYGKSNHAFRLSKEGHKIYGGEGH</sequence>
<keyword evidence="13" id="KW-1185">Reference proteome</keyword>